<feature type="transmembrane region" description="Helical" evidence="1">
    <location>
        <begin position="236"/>
        <end position="260"/>
    </location>
</feature>
<feature type="transmembrane region" description="Helical" evidence="1">
    <location>
        <begin position="127"/>
        <end position="146"/>
    </location>
</feature>
<feature type="transmembrane region" description="Helical" evidence="1">
    <location>
        <begin position="180"/>
        <end position="201"/>
    </location>
</feature>
<dbReference type="EMBL" id="LCJB01000069">
    <property type="protein sequence ID" value="KKT68754.1"/>
    <property type="molecule type" value="Genomic_DNA"/>
</dbReference>
<evidence type="ECO:0000313" key="2">
    <source>
        <dbReference type="EMBL" id="KKT68754.1"/>
    </source>
</evidence>
<proteinExistence type="predicted"/>
<gene>
    <name evidence="2" type="ORF">UW63_C0069G0005</name>
</gene>
<accession>A0A0G1M9Z9</accession>
<evidence type="ECO:0000313" key="3">
    <source>
        <dbReference type="Proteomes" id="UP000034154"/>
    </source>
</evidence>
<comment type="caution">
    <text evidence="2">The sequence shown here is derived from an EMBL/GenBank/DDBJ whole genome shotgun (WGS) entry which is preliminary data.</text>
</comment>
<reference evidence="2 3" key="1">
    <citation type="journal article" date="2015" name="Nature">
        <title>rRNA introns, odd ribosomes, and small enigmatic genomes across a large radiation of phyla.</title>
        <authorList>
            <person name="Brown C.T."/>
            <person name="Hug L.A."/>
            <person name="Thomas B.C."/>
            <person name="Sharon I."/>
            <person name="Castelle C.J."/>
            <person name="Singh A."/>
            <person name="Wilkins M.J."/>
            <person name="Williams K.H."/>
            <person name="Banfield J.F."/>
        </authorList>
    </citation>
    <scope>NUCLEOTIDE SEQUENCE [LARGE SCALE GENOMIC DNA]</scope>
</reference>
<keyword evidence="1" id="KW-0812">Transmembrane</keyword>
<name>A0A0G1M9Z9_9BACT</name>
<evidence type="ECO:0008006" key="4">
    <source>
        <dbReference type="Google" id="ProtNLM"/>
    </source>
</evidence>
<dbReference type="Proteomes" id="UP000034154">
    <property type="component" value="Unassembled WGS sequence"/>
</dbReference>
<keyword evidence="1" id="KW-1133">Transmembrane helix</keyword>
<organism evidence="2 3">
    <name type="scientific">Candidatus Uhrbacteria bacterium GW2011_GWF2_44_350</name>
    <dbReference type="NCBI Taxonomy" id="1619000"/>
    <lineage>
        <taxon>Bacteria</taxon>
        <taxon>Candidatus Uhriibacteriota</taxon>
    </lineage>
</organism>
<protein>
    <recommendedName>
        <fullName evidence="4">Protease PrsW</fullName>
    </recommendedName>
</protein>
<feature type="transmembrane region" description="Helical" evidence="1">
    <location>
        <begin position="63"/>
        <end position="81"/>
    </location>
</feature>
<feature type="transmembrane region" description="Helical" evidence="1">
    <location>
        <begin position="9"/>
        <end position="28"/>
    </location>
</feature>
<evidence type="ECO:0000256" key="1">
    <source>
        <dbReference type="SAM" id="Phobius"/>
    </source>
</evidence>
<sequence length="311" mass="34972">MQITINKITILKFLPAIGLAILFLIFWINNPHWFWVELWFLLEIVVLTSFTRTLSLKTGIGTFLMGITVGFGVIYLIGSGFEAINMTKTARAFIMPLLEEAAKILPILITIRLFGGLKKPRLNLSDFIFLGACAGAGFSMLEKYFWDSVYFPFTYGPHFGSTYLFSDALGVYASGEPFGYVGHAAATVFVALGLGLTYKFLRSKKPFWLVPVLVAFAWVGIEHIILNYYYTPRGEAFMIFGGGQMTPWIILIALIATIVFEAVKTNELLKQNTKVSKKLRSAFKQIKDFPSFVGSWSTLRAVNYLAWLKTK</sequence>
<feature type="transmembrane region" description="Helical" evidence="1">
    <location>
        <begin position="208"/>
        <end position="230"/>
    </location>
</feature>
<keyword evidence="1" id="KW-0472">Membrane</keyword>
<dbReference type="AlphaFoldDB" id="A0A0G1M9Z9"/>